<organism evidence="1 2">
    <name type="scientific">Candidatus Entotheonella gemina</name>
    <dbReference type="NCBI Taxonomy" id="1429439"/>
    <lineage>
        <taxon>Bacteria</taxon>
        <taxon>Pseudomonadati</taxon>
        <taxon>Nitrospinota/Tectimicrobiota group</taxon>
        <taxon>Candidatus Tectimicrobiota</taxon>
        <taxon>Candidatus Entotheonellia</taxon>
        <taxon>Candidatus Entotheonellales</taxon>
        <taxon>Candidatus Entotheonellaceae</taxon>
        <taxon>Candidatus Entotheonella</taxon>
    </lineage>
</organism>
<protein>
    <recommendedName>
        <fullName evidence="3">CBS domain-containing protein</fullName>
    </recommendedName>
</protein>
<evidence type="ECO:0000313" key="1">
    <source>
        <dbReference type="EMBL" id="ETX05162.1"/>
    </source>
</evidence>
<sequence>MIFAHTVMEPIGAYRLQPGEDLSLAPRMPHDTDLSGLIDVSTTTDQPIVITDGSQDVGVVNKATLLKGIKGGDN</sequence>
<keyword evidence="2" id="KW-1185">Reference proteome</keyword>
<proteinExistence type="predicted"/>
<evidence type="ECO:0008006" key="3">
    <source>
        <dbReference type="Google" id="ProtNLM"/>
    </source>
</evidence>
<comment type="caution">
    <text evidence="1">The sequence shown here is derived from an EMBL/GenBank/DDBJ whole genome shotgun (WGS) entry which is preliminary data.</text>
</comment>
<evidence type="ECO:0000313" key="2">
    <source>
        <dbReference type="Proteomes" id="UP000019140"/>
    </source>
</evidence>
<gene>
    <name evidence="1" type="ORF">ETSY2_24630</name>
</gene>
<dbReference type="AlphaFoldDB" id="W4M692"/>
<reference evidence="1 2" key="1">
    <citation type="journal article" date="2014" name="Nature">
        <title>An environmental bacterial taxon with a large and distinct metabolic repertoire.</title>
        <authorList>
            <person name="Wilson M.C."/>
            <person name="Mori T."/>
            <person name="Ruckert C."/>
            <person name="Uria A.R."/>
            <person name="Helf M.J."/>
            <person name="Takada K."/>
            <person name="Gernert C."/>
            <person name="Steffens U.A."/>
            <person name="Heycke N."/>
            <person name="Schmitt S."/>
            <person name="Rinke C."/>
            <person name="Helfrich E.J."/>
            <person name="Brachmann A.O."/>
            <person name="Gurgui C."/>
            <person name="Wakimoto T."/>
            <person name="Kracht M."/>
            <person name="Crusemann M."/>
            <person name="Hentschel U."/>
            <person name="Abe I."/>
            <person name="Matsunaga S."/>
            <person name="Kalinowski J."/>
            <person name="Takeyama H."/>
            <person name="Piel J."/>
        </authorList>
    </citation>
    <scope>NUCLEOTIDE SEQUENCE [LARGE SCALE GENOMIC DNA]</scope>
    <source>
        <strain evidence="2">TSY2</strain>
    </source>
</reference>
<accession>W4M692</accession>
<dbReference type="HOGENOM" id="CLU_2680836_0_0_7"/>
<name>W4M692_9BACT</name>
<dbReference type="Proteomes" id="UP000019140">
    <property type="component" value="Unassembled WGS sequence"/>
</dbReference>
<dbReference type="EMBL" id="AZHX01001028">
    <property type="protein sequence ID" value="ETX05162.1"/>
    <property type="molecule type" value="Genomic_DNA"/>
</dbReference>